<dbReference type="RefSeq" id="WP_154540658.1">
    <property type="nucleotide sequence ID" value="NZ_VUND01000002.1"/>
</dbReference>
<evidence type="ECO:0000256" key="1">
    <source>
        <dbReference type="SAM" id="MobiDB-lite"/>
    </source>
</evidence>
<feature type="region of interest" description="Disordered" evidence="1">
    <location>
        <begin position="37"/>
        <end position="94"/>
    </location>
</feature>
<dbReference type="EMBL" id="VUND01000002">
    <property type="protein sequence ID" value="MST60259.1"/>
    <property type="molecule type" value="Genomic_DNA"/>
</dbReference>
<dbReference type="AlphaFoldDB" id="A0A6N7XAF8"/>
<dbReference type="Proteomes" id="UP000434342">
    <property type="component" value="Unassembled WGS sequence"/>
</dbReference>
<comment type="caution">
    <text evidence="2">The sequence shown here is derived from an EMBL/GenBank/DDBJ whole genome shotgun (WGS) entry which is preliminary data.</text>
</comment>
<feature type="compositionally biased region" description="Gly residues" evidence="1">
    <location>
        <begin position="43"/>
        <end position="60"/>
    </location>
</feature>
<organism evidence="2 3">
    <name type="scientific">Parafannyhessea umbonata</name>
    <dbReference type="NCBI Taxonomy" id="604330"/>
    <lineage>
        <taxon>Bacteria</taxon>
        <taxon>Bacillati</taxon>
        <taxon>Actinomycetota</taxon>
        <taxon>Coriobacteriia</taxon>
        <taxon>Coriobacteriales</taxon>
        <taxon>Atopobiaceae</taxon>
        <taxon>Parafannyhessea</taxon>
    </lineage>
</organism>
<evidence type="ECO:0000313" key="2">
    <source>
        <dbReference type="EMBL" id="MST60259.1"/>
    </source>
</evidence>
<gene>
    <name evidence="2" type="ORF">FYJ69_04940</name>
</gene>
<sequence length="94" mass="9497">MSIFGWMDANDDGIPDNMLYYDLCTGGKATKAAAARKKAAAAGSGGGASGRAGAGTGGRLNLGKVRKIQSGHVPESLRHPSDAPGKGRGSSRPR</sequence>
<evidence type="ECO:0000313" key="3">
    <source>
        <dbReference type="Proteomes" id="UP000434342"/>
    </source>
</evidence>
<name>A0A6N7XAF8_9ACTN</name>
<accession>A0A6N7XAF8</accession>
<proteinExistence type="predicted"/>
<reference evidence="2 3" key="1">
    <citation type="submission" date="2019-08" db="EMBL/GenBank/DDBJ databases">
        <title>In-depth cultivation of the pig gut microbiome towards novel bacterial diversity and tailored functional studies.</title>
        <authorList>
            <person name="Wylensek D."/>
            <person name="Hitch T.C.A."/>
            <person name="Clavel T."/>
        </authorList>
    </citation>
    <scope>NUCLEOTIDE SEQUENCE [LARGE SCALE GENOMIC DNA]</scope>
    <source>
        <strain evidence="2 3">WB01_CNA04</strain>
    </source>
</reference>
<protein>
    <submittedName>
        <fullName evidence="2">Uncharacterized protein</fullName>
    </submittedName>
</protein>